<dbReference type="SMART" id="SM00267">
    <property type="entry name" value="GGDEF"/>
    <property type="match status" value="1"/>
</dbReference>
<dbReference type="Gene3D" id="3.20.20.450">
    <property type="entry name" value="EAL domain"/>
    <property type="match status" value="1"/>
</dbReference>
<dbReference type="GO" id="GO:0071111">
    <property type="term" value="F:cyclic-guanylate-specific phosphodiesterase activity"/>
    <property type="evidence" value="ECO:0007669"/>
    <property type="project" value="InterPro"/>
</dbReference>
<dbReference type="SUPFAM" id="SSF55785">
    <property type="entry name" value="PYP-like sensor domain (PAS domain)"/>
    <property type="match status" value="1"/>
</dbReference>
<dbReference type="InterPro" id="IPR001789">
    <property type="entry name" value="Sig_transdc_resp-reg_receiver"/>
</dbReference>
<dbReference type="InterPro" id="IPR035965">
    <property type="entry name" value="PAS-like_dom_sf"/>
</dbReference>
<evidence type="ECO:0000313" key="7">
    <source>
        <dbReference type="Proteomes" id="UP000289784"/>
    </source>
</evidence>
<dbReference type="OrthoDB" id="7052318at2"/>
<evidence type="ECO:0000259" key="4">
    <source>
        <dbReference type="PROSITE" id="PS50883"/>
    </source>
</evidence>
<keyword evidence="7" id="KW-1185">Reference proteome</keyword>
<feature type="coiled-coil region" evidence="2">
    <location>
        <begin position="127"/>
        <end position="154"/>
    </location>
</feature>
<protein>
    <submittedName>
        <fullName evidence="6">EAL domain-containing protein</fullName>
    </submittedName>
</protein>
<accession>A0A4V1N1B7</accession>
<evidence type="ECO:0000256" key="2">
    <source>
        <dbReference type="SAM" id="Coils"/>
    </source>
</evidence>
<dbReference type="SUPFAM" id="SSF52172">
    <property type="entry name" value="CheY-like"/>
    <property type="match status" value="1"/>
</dbReference>
<dbReference type="PROSITE" id="PS50110">
    <property type="entry name" value="RESPONSE_REGULATORY"/>
    <property type="match status" value="1"/>
</dbReference>
<dbReference type="NCBIfam" id="TIGR00229">
    <property type="entry name" value="sensory_box"/>
    <property type="match status" value="1"/>
</dbReference>
<comment type="caution">
    <text evidence="6">The sequence shown here is derived from an EMBL/GenBank/DDBJ whole genome shotgun (WGS) entry which is preliminary data.</text>
</comment>
<dbReference type="SMART" id="SM00052">
    <property type="entry name" value="EAL"/>
    <property type="match status" value="1"/>
</dbReference>
<dbReference type="SMART" id="SM00091">
    <property type="entry name" value="PAS"/>
    <property type="match status" value="1"/>
</dbReference>
<dbReference type="CDD" id="cd00130">
    <property type="entry name" value="PAS"/>
    <property type="match status" value="1"/>
</dbReference>
<dbReference type="PROSITE" id="PS50887">
    <property type="entry name" value="GGDEF"/>
    <property type="match status" value="1"/>
</dbReference>
<dbReference type="InterPro" id="IPR011006">
    <property type="entry name" value="CheY-like_superfamily"/>
</dbReference>
<dbReference type="AlphaFoldDB" id="A0A4V1N1B7"/>
<name>A0A4V1N1B7_9GAMM</name>
<dbReference type="Pfam" id="PF00563">
    <property type="entry name" value="EAL"/>
    <property type="match status" value="1"/>
</dbReference>
<evidence type="ECO:0000259" key="3">
    <source>
        <dbReference type="PROSITE" id="PS50110"/>
    </source>
</evidence>
<dbReference type="InterPro" id="IPR013767">
    <property type="entry name" value="PAS_fold"/>
</dbReference>
<dbReference type="PROSITE" id="PS50883">
    <property type="entry name" value="EAL"/>
    <property type="match status" value="1"/>
</dbReference>
<dbReference type="InterPro" id="IPR001633">
    <property type="entry name" value="EAL_dom"/>
</dbReference>
<dbReference type="SUPFAM" id="SSF55073">
    <property type="entry name" value="Nucleotide cyclase"/>
    <property type="match status" value="1"/>
</dbReference>
<dbReference type="Gene3D" id="3.40.50.2300">
    <property type="match status" value="1"/>
</dbReference>
<dbReference type="Gene3D" id="3.30.70.270">
    <property type="match status" value="1"/>
</dbReference>
<evidence type="ECO:0000259" key="5">
    <source>
        <dbReference type="PROSITE" id="PS50887"/>
    </source>
</evidence>
<feature type="domain" description="Response regulatory" evidence="3">
    <location>
        <begin position="10"/>
        <end position="126"/>
    </location>
</feature>
<feature type="domain" description="EAL" evidence="4">
    <location>
        <begin position="443"/>
        <end position="690"/>
    </location>
</feature>
<dbReference type="CDD" id="cd01949">
    <property type="entry name" value="GGDEF"/>
    <property type="match status" value="1"/>
</dbReference>
<reference evidence="6 7" key="1">
    <citation type="submission" date="2019-01" db="EMBL/GenBank/DDBJ databases">
        <title>Pseudoxanthomonas composti sp. nov., isolated from compost.</title>
        <authorList>
            <person name="Yang G."/>
        </authorList>
    </citation>
    <scope>NUCLEOTIDE SEQUENCE [LARGE SCALE GENOMIC DNA]</scope>
    <source>
        <strain evidence="6 7">GSS15</strain>
    </source>
</reference>
<dbReference type="InterPro" id="IPR000160">
    <property type="entry name" value="GGDEF_dom"/>
</dbReference>
<dbReference type="InterPro" id="IPR035919">
    <property type="entry name" value="EAL_sf"/>
</dbReference>
<organism evidence="6 7">
    <name type="scientific">Pseudoxanthomonas composti</name>
    <dbReference type="NCBI Taxonomy" id="2137479"/>
    <lineage>
        <taxon>Bacteria</taxon>
        <taxon>Pseudomonadati</taxon>
        <taxon>Pseudomonadota</taxon>
        <taxon>Gammaproteobacteria</taxon>
        <taxon>Lysobacterales</taxon>
        <taxon>Lysobacteraceae</taxon>
        <taxon>Pseudoxanthomonas</taxon>
    </lineage>
</organism>
<dbReference type="Pfam" id="PF00989">
    <property type="entry name" value="PAS"/>
    <property type="match status" value="1"/>
</dbReference>
<dbReference type="PANTHER" id="PTHR33121">
    <property type="entry name" value="CYCLIC DI-GMP PHOSPHODIESTERASE PDEF"/>
    <property type="match status" value="1"/>
</dbReference>
<dbReference type="InterPro" id="IPR043128">
    <property type="entry name" value="Rev_trsase/Diguanyl_cyclase"/>
</dbReference>
<proteinExistence type="predicted"/>
<dbReference type="NCBIfam" id="TIGR00254">
    <property type="entry name" value="GGDEF"/>
    <property type="match status" value="1"/>
</dbReference>
<dbReference type="InterPro" id="IPR000014">
    <property type="entry name" value="PAS"/>
</dbReference>
<comment type="caution">
    <text evidence="1">Lacks conserved residue(s) required for the propagation of feature annotation.</text>
</comment>
<evidence type="ECO:0000313" key="6">
    <source>
        <dbReference type="EMBL" id="RXR07089.1"/>
    </source>
</evidence>
<dbReference type="CDD" id="cd01948">
    <property type="entry name" value="EAL"/>
    <property type="match status" value="1"/>
</dbReference>
<evidence type="ECO:0000256" key="1">
    <source>
        <dbReference type="PROSITE-ProRule" id="PRU00169"/>
    </source>
</evidence>
<sequence>MAAAKDSTLRLMIVDDSGEQAEAVVSTLRNGGIAVRPLRPSGIDELQQQLSSHPLDLILATRSARLVPISEVLTKVAASGKDIPVIVLHDSLDEAAIVEDANRGARGFVLRGRGAHLLARLQSEWDDLETRRSLRRLEAQLRETERRCDALIASSRDPIAYIHEGMHIRANEAYLEMFGFESFEDVEGISLLDLVAPQHVADFKALLKQLSKGEPPPPLYQLQARAMDGDVFPATMEFATASYEGEQCVQVVFRRRDFDADLAREVEDLRQRDVVTGLLNRPTFLQELEDAVARVGRGEAPCGLLLIEPDHVARLLPDLGLHAADTLMAALATRLSQTLDPDMRAARFGEYSFAVLSPGDHARTGALAQSLREAFARHVLEVGERALSLTVSIGGVQIGEKIASVSQVLARAAENVQAVAGLGGNAVQLFDPGSADRAEEERVQRLLDMIQAGIAGEGFALHFQPIIPLMGEPGDFYEALLRLEAGGETYLPTAFLDLAEQHELLGPIDRWVIQRAIALLGERERAGRPVRLLVKISPPSFSDPSMVDLIREALAYHGVPGERLWLESTEAKVFTHLRAAQAFLQAAAGLGCKVGLEQFGTGLDSFQLLSHFKPDFLKLDRSFTQDHAVAMEQQNQIGEMTARAQQDGITTIAEHIQDAATMTLLFNSGIDYVQGHFVGPAAPAMSFEFG</sequence>
<dbReference type="SUPFAM" id="SSF141868">
    <property type="entry name" value="EAL domain-like"/>
    <property type="match status" value="1"/>
</dbReference>
<feature type="domain" description="GGDEF" evidence="5">
    <location>
        <begin position="300"/>
        <end position="432"/>
    </location>
</feature>
<dbReference type="GO" id="GO:0000160">
    <property type="term" value="P:phosphorelay signal transduction system"/>
    <property type="evidence" value="ECO:0007669"/>
    <property type="project" value="InterPro"/>
</dbReference>
<gene>
    <name evidence="6" type="ORF">EPA99_03965</name>
</gene>
<dbReference type="InterPro" id="IPR029787">
    <property type="entry name" value="Nucleotide_cyclase"/>
</dbReference>
<dbReference type="Gene3D" id="3.30.450.20">
    <property type="entry name" value="PAS domain"/>
    <property type="match status" value="1"/>
</dbReference>
<dbReference type="GO" id="GO:0006355">
    <property type="term" value="P:regulation of DNA-templated transcription"/>
    <property type="evidence" value="ECO:0007669"/>
    <property type="project" value="InterPro"/>
</dbReference>
<dbReference type="Pfam" id="PF00990">
    <property type="entry name" value="GGDEF"/>
    <property type="match status" value="1"/>
</dbReference>
<keyword evidence="2" id="KW-0175">Coiled coil</keyword>
<dbReference type="RefSeq" id="WP_129469900.1">
    <property type="nucleotide sequence ID" value="NZ_SAWZ01000002.1"/>
</dbReference>
<dbReference type="PANTHER" id="PTHR33121:SF79">
    <property type="entry name" value="CYCLIC DI-GMP PHOSPHODIESTERASE PDED-RELATED"/>
    <property type="match status" value="1"/>
</dbReference>
<dbReference type="Proteomes" id="UP000289784">
    <property type="component" value="Unassembled WGS sequence"/>
</dbReference>
<dbReference type="InterPro" id="IPR050706">
    <property type="entry name" value="Cyclic-di-GMP_PDE-like"/>
</dbReference>
<dbReference type="EMBL" id="SAWZ01000002">
    <property type="protein sequence ID" value="RXR07089.1"/>
    <property type="molecule type" value="Genomic_DNA"/>
</dbReference>